<evidence type="ECO:0000256" key="2">
    <source>
        <dbReference type="SAM" id="Phobius"/>
    </source>
</evidence>
<organism evidence="3 4">
    <name type="scientific">Ilyodon furcidens</name>
    <name type="common">goldbreast splitfin</name>
    <dbReference type="NCBI Taxonomy" id="33524"/>
    <lineage>
        <taxon>Eukaryota</taxon>
        <taxon>Metazoa</taxon>
        <taxon>Chordata</taxon>
        <taxon>Craniata</taxon>
        <taxon>Vertebrata</taxon>
        <taxon>Euteleostomi</taxon>
        <taxon>Actinopterygii</taxon>
        <taxon>Neopterygii</taxon>
        <taxon>Teleostei</taxon>
        <taxon>Neoteleostei</taxon>
        <taxon>Acanthomorphata</taxon>
        <taxon>Ovalentaria</taxon>
        <taxon>Atherinomorphae</taxon>
        <taxon>Cyprinodontiformes</taxon>
        <taxon>Goodeidae</taxon>
        <taxon>Ilyodon</taxon>
    </lineage>
</organism>
<dbReference type="EMBL" id="JAHRIQ010074969">
    <property type="protein sequence ID" value="MEQ2245906.1"/>
    <property type="molecule type" value="Genomic_DNA"/>
</dbReference>
<keyword evidence="2" id="KW-1133">Transmembrane helix</keyword>
<keyword evidence="2" id="KW-0812">Transmembrane</keyword>
<proteinExistence type="predicted"/>
<feature type="transmembrane region" description="Helical" evidence="2">
    <location>
        <begin position="63"/>
        <end position="83"/>
    </location>
</feature>
<feature type="transmembrane region" description="Helical" evidence="2">
    <location>
        <begin position="89"/>
        <end position="110"/>
    </location>
</feature>
<feature type="region of interest" description="Disordered" evidence="1">
    <location>
        <begin position="1"/>
        <end position="29"/>
    </location>
</feature>
<feature type="transmembrane region" description="Helical" evidence="2">
    <location>
        <begin position="38"/>
        <end position="56"/>
    </location>
</feature>
<feature type="transmembrane region" description="Helical" evidence="2">
    <location>
        <begin position="122"/>
        <end position="146"/>
    </location>
</feature>
<comment type="caution">
    <text evidence="3">The sequence shown here is derived from an EMBL/GenBank/DDBJ whole genome shotgun (WGS) entry which is preliminary data.</text>
</comment>
<keyword evidence="4" id="KW-1185">Reference proteome</keyword>
<reference evidence="3 4" key="1">
    <citation type="submission" date="2021-06" db="EMBL/GenBank/DDBJ databases">
        <authorList>
            <person name="Palmer J.M."/>
        </authorList>
    </citation>
    <scope>NUCLEOTIDE SEQUENCE [LARGE SCALE GENOMIC DNA]</scope>
    <source>
        <strain evidence="4">if_2019</strain>
        <tissue evidence="3">Muscle</tissue>
    </source>
</reference>
<accession>A0ABV0UMC3</accession>
<name>A0ABV0UMC3_9TELE</name>
<dbReference type="Proteomes" id="UP001482620">
    <property type="component" value="Unassembled WGS sequence"/>
</dbReference>
<protein>
    <submittedName>
        <fullName evidence="3">Uncharacterized protein</fullName>
    </submittedName>
</protein>
<evidence type="ECO:0000313" key="3">
    <source>
        <dbReference type="EMBL" id="MEQ2245906.1"/>
    </source>
</evidence>
<evidence type="ECO:0000256" key="1">
    <source>
        <dbReference type="SAM" id="MobiDB-lite"/>
    </source>
</evidence>
<keyword evidence="2" id="KW-0472">Membrane</keyword>
<gene>
    <name evidence="3" type="ORF">ILYODFUR_032869</name>
</gene>
<feature type="compositionally biased region" description="Basic residues" evidence="1">
    <location>
        <begin position="9"/>
        <end position="18"/>
    </location>
</feature>
<evidence type="ECO:0000313" key="4">
    <source>
        <dbReference type="Proteomes" id="UP001482620"/>
    </source>
</evidence>
<sequence>MTGSIRANFPHKHTKTHTHTPPSLLGAETRPSSCSSPSAVLLFSCVFILSFFLSLIETLLQLLFYFVCFLMSFLGCQTSTLLLSPSSMYISFLLYYCFFFPFLYLIISFLPCLVSHFFPPSFLLLLFFPSHSSFHLFTAVSIPLAFSFSTTASAY</sequence>